<dbReference type="Proteomes" id="UP000596660">
    <property type="component" value="Unplaced"/>
</dbReference>
<dbReference type="PANTHER" id="PTHR47599">
    <property type="entry name" value="CELL-TO-CELL MOVEMENT PROTEIN"/>
    <property type="match status" value="1"/>
</dbReference>
<dbReference type="InterPro" id="IPR051596">
    <property type="entry name" value="Caulimoviridae_Movement"/>
</dbReference>
<reference evidence="1" key="1">
    <citation type="journal article" date="2017" name="Nature">
        <title>The genome of Chenopodium quinoa.</title>
        <authorList>
            <person name="Jarvis D.E."/>
            <person name="Ho Y.S."/>
            <person name="Lightfoot D.J."/>
            <person name="Schmoeckel S.M."/>
            <person name="Li B."/>
            <person name="Borm T.J.A."/>
            <person name="Ohyanagi H."/>
            <person name="Mineta K."/>
            <person name="Michell C.T."/>
            <person name="Saber N."/>
            <person name="Kharbatia N.M."/>
            <person name="Rupper R.R."/>
            <person name="Sharp A.R."/>
            <person name="Dally N."/>
            <person name="Boughton B.A."/>
            <person name="Woo Y.H."/>
            <person name="Gao G."/>
            <person name="Schijlen E.G.W.M."/>
            <person name="Guo X."/>
            <person name="Momin A.A."/>
            <person name="Negrao S."/>
            <person name="Al-Babili S."/>
            <person name="Gehring C."/>
            <person name="Roessner U."/>
            <person name="Jung C."/>
            <person name="Murphy K."/>
            <person name="Arold S.T."/>
            <person name="Gojobori T."/>
            <person name="van der Linden C.G."/>
            <person name="van Loo E.N."/>
            <person name="Jellen E.N."/>
            <person name="Maughan P.J."/>
            <person name="Tester M."/>
        </authorList>
    </citation>
    <scope>NUCLEOTIDE SEQUENCE [LARGE SCALE GENOMIC DNA]</scope>
    <source>
        <strain evidence="1">cv. PI 614886</strain>
    </source>
</reference>
<name>A0A803LTW8_CHEQI</name>
<evidence type="ECO:0000313" key="1">
    <source>
        <dbReference type="EnsemblPlants" id="AUR62018662-RA:cds"/>
    </source>
</evidence>
<proteinExistence type="predicted"/>
<reference evidence="1" key="2">
    <citation type="submission" date="2021-03" db="UniProtKB">
        <authorList>
            <consortium name="EnsemblPlants"/>
        </authorList>
    </citation>
    <scope>IDENTIFICATION</scope>
</reference>
<dbReference type="InterPro" id="IPR028919">
    <property type="entry name" value="Viral_movement"/>
</dbReference>
<accession>A0A803LTW8</accession>
<dbReference type="EnsemblPlants" id="AUR62018662-RA">
    <property type="protein sequence ID" value="AUR62018662-RA:cds"/>
    <property type="gene ID" value="AUR62018662"/>
</dbReference>
<dbReference type="Gramene" id="AUR62018662-RA">
    <property type="protein sequence ID" value="AUR62018662-RA:cds"/>
    <property type="gene ID" value="AUR62018662"/>
</dbReference>
<evidence type="ECO:0000313" key="2">
    <source>
        <dbReference type="Proteomes" id="UP000596660"/>
    </source>
</evidence>
<protein>
    <recommendedName>
        <fullName evidence="3">Movement protein</fullName>
    </recommendedName>
</protein>
<dbReference type="PANTHER" id="PTHR47599:SF4">
    <property type="entry name" value="POLYPROTEIN"/>
    <property type="match status" value="1"/>
</dbReference>
<dbReference type="AlphaFoldDB" id="A0A803LTW8"/>
<sequence length="222" mass="24775">MATKLTNEVEGNSQIVKNLDGWKFPKISVDQLYKRNIFKIFPTYVVRDFEKTISLKALNQDVSTKLLSRDVLKGFIKRQHRFMHLGLVQIAVKPLIRDGLGGPIVVCLRDARISNFENSLLALVESNLSQGPLYFNCFPSFSVSLNDASSLEALTLCVKTGGVPLALTYRVVCKAMENLSSDALKGPILGDTTYFQLDTGIQTIIKWDEVQIPESWTCTSDP</sequence>
<dbReference type="OMA" id="HISCIRI"/>
<organism evidence="1 2">
    <name type="scientific">Chenopodium quinoa</name>
    <name type="common">Quinoa</name>
    <dbReference type="NCBI Taxonomy" id="63459"/>
    <lineage>
        <taxon>Eukaryota</taxon>
        <taxon>Viridiplantae</taxon>
        <taxon>Streptophyta</taxon>
        <taxon>Embryophyta</taxon>
        <taxon>Tracheophyta</taxon>
        <taxon>Spermatophyta</taxon>
        <taxon>Magnoliopsida</taxon>
        <taxon>eudicotyledons</taxon>
        <taxon>Gunneridae</taxon>
        <taxon>Pentapetalae</taxon>
        <taxon>Caryophyllales</taxon>
        <taxon>Chenopodiaceae</taxon>
        <taxon>Chenopodioideae</taxon>
        <taxon>Atripliceae</taxon>
        <taxon>Chenopodium</taxon>
    </lineage>
</organism>
<evidence type="ECO:0008006" key="3">
    <source>
        <dbReference type="Google" id="ProtNLM"/>
    </source>
</evidence>
<dbReference type="Pfam" id="PF01107">
    <property type="entry name" value="MP"/>
    <property type="match status" value="1"/>
</dbReference>
<keyword evidence="2" id="KW-1185">Reference proteome</keyword>